<protein>
    <submittedName>
        <fullName evidence="6">ParB/RepB/Spo0J family partition protein</fullName>
    </submittedName>
</protein>
<dbReference type="InterPro" id="IPR050336">
    <property type="entry name" value="Chromosome_partition/occlusion"/>
</dbReference>
<dbReference type="Pfam" id="PF17762">
    <property type="entry name" value="HTH_ParB"/>
    <property type="match status" value="1"/>
</dbReference>
<dbReference type="SMART" id="SM00470">
    <property type="entry name" value="ParB"/>
    <property type="match status" value="1"/>
</dbReference>
<evidence type="ECO:0000313" key="5">
    <source>
        <dbReference type="EMBL" id="KAA9012929.1"/>
    </source>
</evidence>
<dbReference type="NCBIfam" id="TIGR00180">
    <property type="entry name" value="parB_part"/>
    <property type="match status" value="1"/>
</dbReference>
<reference evidence="7 8" key="1">
    <citation type="submission" date="2019-09" db="EMBL/GenBank/DDBJ databases">
        <authorList>
            <person name="Feng G."/>
        </authorList>
    </citation>
    <scope>NUCLEOTIDE SEQUENCE [LARGE SCALE GENOMIC DNA]</scope>
    <source>
        <strain evidence="6 7">KACC 19283</strain>
        <strain evidence="5 8">KACC 19284</strain>
    </source>
</reference>
<keyword evidence="8" id="KW-1185">Reference proteome</keyword>
<organism evidence="6 7">
    <name type="scientific">Sphingobium limneticum</name>
    <dbReference type="NCBI Taxonomy" id="1007511"/>
    <lineage>
        <taxon>Bacteria</taxon>
        <taxon>Pseudomonadati</taxon>
        <taxon>Pseudomonadota</taxon>
        <taxon>Alphaproteobacteria</taxon>
        <taxon>Sphingomonadales</taxon>
        <taxon>Sphingomonadaceae</taxon>
        <taxon>Sphingobium</taxon>
    </lineage>
</organism>
<evidence type="ECO:0000259" key="4">
    <source>
        <dbReference type="SMART" id="SM00470"/>
    </source>
</evidence>
<dbReference type="Proteomes" id="UP000326364">
    <property type="component" value="Unassembled WGS sequence"/>
</dbReference>
<comment type="similarity">
    <text evidence="1">Belongs to the ParB family.</text>
</comment>
<feature type="domain" description="ParB-like N-terminal" evidence="4">
    <location>
        <begin position="6"/>
        <end position="104"/>
    </location>
</feature>
<feature type="region of interest" description="Disordered" evidence="3">
    <location>
        <begin position="388"/>
        <end position="421"/>
    </location>
</feature>
<dbReference type="GO" id="GO:0007059">
    <property type="term" value="P:chromosome segregation"/>
    <property type="evidence" value="ECO:0007669"/>
    <property type="project" value="TreeGrafter"/>
</dbReference>
<feature type="region of interest" description="Disordered" evidence="3">
    <location>
        <begin position="645"/>
        <end position="679"/>
    </location>
</feature>
<dbReference type="GO" id="GO:0003677">
    <property type="term" value="F:DNA binding"/>
    <property type="evidence" value="ECO:0007669"/>
    <property type="project" value="InterPro"/>
</dbReference>
<dbReference type="EMBL" id="VYQA01000019">
    <property type="protein sequence ID" value="KAA9025235.1"/>
    <property type="molecule type" value="Genomic_DNA"/>
</dbReference>
<accession>A0A5J5HW99</accession>
<dbReference type="Gene3D" id="1.10.10.2830">
    <property type="match status" value="1"/>
</dbReference>
<dbReference type="Proteomes" id="UP000325933">
    <property type="component" value="Unassembled WGS sequence"/>
</dbReference>
<dbReference type="Pfam" id="PF02195">
    <property type="entry name" value="ParB_N"/>
    <property type="match status" value="1"/>
</dbReference>
<dbReference type="InterPro" id="IPR004437">
    <property type="entry name" value="ParB/RepB/Spo0J"/>
</dbReference>
<proteinExistence type="inferred from homology"/>
<dbReference type="EMBL" id="VYQB01000019">
    <property type="protein sequence ID" value="KAA9012929.1"/>
    <property type="molecule type" value="Genomic_DNA"/>
</dbReference>
<evidence type="ECO:0000256" key="1">
    <source>
        <dbReference type="ARBA" id="ARBA00006295"/>
    </source>
</evidence>
<evidence type="ECO:0000313" key="7">
    <source>
        <dbReference type="Proteomes" id="UP000325933"/>
    </source>
</evidence>
<feature type="compositionally biased region" description="Polar residues" evidence="3">
    <location>
        <begin position="407"/>
        <end position="416"/>
    </location>
</feature>
<evidence type="ECO:0000313" key="6">
    <source>
        <dbReference type="EMBL" id="KAA9025235.1"/>
    </source>
</evidence>
<feature type="coiled-coil region" evidence="2">
    <location>
        <begin position="303"/>
        <end position="352"/>
    </location>
</feature>
<keyword evidence="2" id="KW-0175">Coiled coil</keyword>
<dbReference type="SUPFAM" id="SSF110849">
    <property type="entry name" value="ParB/Sulfiredoxin"/>
    <property type="match status" value="1"/>
</dbReference>
<evidence type="ECO:0000313" key="8">
    <source>
        <dbReference type="Proteomes" id="UP000326364"/>
    </source>
</evidence>
<dbReference type="InterPro" id="IPR041468">
    <property type="entry name" value="HTH_ParB/Spo0J"/>
</dbReference>
<dbReference type="PANTHER" id="PTHR33375:SF7">
    <property type="entry name" value="CHROMOSOME 2-PARTITIONING PROTEIN PARB-RELATED"/>
    <property type="match status" value="1"/>
</dbReference>
<gene>
    <name evidence="6" type="ORF">F4U95_20045</name>
    <name evidence="5" type="ORF">F4U96_19920</name>
</gene>
<dbReference type="AlphaFoldDB" id="A0A5J5HW99"/>
<dbReference type="InterPro" id="IPR036086">
    <property type="entry name" value="ParB/Sulfiredoxin_sf"/>
</dbReference>
<evidence type="ECO:0000256" key="2">
    <source>
        <dbReference type="SAM" id="Coils"/>
    </source>
</evidence>
<dbReference type="RefSeq" id="WP_120252730.1">
    <property type="nucleotide sequence ID" value="NZ_VYPZ01000026.1"/>
</dbReference>
<sequence>MTKPSILVPATHLTKSPVNVRKRTDPRADAELEASISGHGLIQNLVGVPVSRKKGHYRITAGGRRLDAIHRLIEKGTLPADYEVPVFVLAKAKDGREISLAENYDRLQMSPAEDCLAFRDLIEVEGRSTADIAKRFGIEERFVVGRLRLANLAQPIFDALEADEITLDVAKAYATTADTARQTAIWESLRNSYSRDNVNEIRRALNGYSYRATDPKALLVGRDSYIAAGGRVEDADLFSTAADERWIDTHILDDLAETKLAAQAEALREREGLGEVRIVTGARIPYMETYALQPLTGVAEPLTQEQEARKREIEEEIAEIELLAENEAYEPEEDEEQRYAALQAELTAIIEREVVIDPEQKANALGYVVLGQDGTPQIHHQLYVAPVSDEESGEADDDGEEGDDNASVETQENNTADDARPVMSQRLREMLAMMKTELLAVHVASDPAFALDLGTFIMVDRESRLASFDMPSDLRASVPSRLLPDFKPETAAAGAWTKLDGALDRSWLHHQAVPDRYDAFCALPDDARAAWLGWAIARTLHAVPAGRREAGFLDHLGRKLGIDVAAWWRPTALTYFDKLTKPGILALFEEIGGLELRVRYSGSKKHDLAASAERLFGGEVIIEPEIQERALVWLPDEMRFAALETGEEPTSPDNGEHDLADMVNKEGGNEGDQSFAQAA</sequence>
<dbReference type="SUPFAM" id="SSF109709">
    <property type="entry name" value="KorB DNA-binding domain-like"/>
    <property type="match status" value="1"/>
</dbReference>
<dbReference type="GO" id="GO:0005694">
    <property type="term" value="C:chromosome"/>
    <property type="evidence" value="ECO:0007669"/>
    <property type="project" value="TreeGrafter"/>
</dbReference>
<evidence type="ECO:0000256" key="3">
    <source>
        <dbReference type="SAM" id="MobiDB-lite"/>
    </source>
</evidence>
<feature type="compositionally biased region" description="Basic and acidic residues" evidence="3">
    <location>
        <begin position="654"/>
        <end position="668"/>
    </location>
</feature>
<dbReference type="PANTHER" id="PTHR33375">
    <property type="entry name" value="CHROMOSOME-PARTITIONING PROTEIN PARB-RELATED"/>
    <property type="match status" value="1"/>
</dbReference>
<feature type="compositionally biased region" description="Acidic residues" evidence="3">
    <location>
        <begin position="388"/>
        <end position="406"/>
    </location>
</feature>
<comment type="caution">
    <text evidence="6">The sequence shown here is derived from an EMBL/GenBank/DDBJ whole genome shotgun (WGS) entry which is preliminary data.</text>
</comment>
<dbReference type="InterPro" id="IPR003115">
    <property type="entry name" value="ParB_N"/>
</dbReference>
<name>A0A5J5HW99_9SPHN</name>
<dbReference type="CDD" id="cd16406">
    <property type="entry name" value="ParB_N_like"/>
    <property type="match status" value="1"/>
</dbReference>
<dbReference type="Gene3D" id="3.90.1530.30">
    <property type="match status" value="1"/>
</dbReference>